<keyword evidence="2" id="KW-1185">Reference proteome</keyword>
<dbReference type="EMBL" id="CM042886">
    <property type="protein sequence ID" value="KAI4340698.1"/>
    <property type="molecule type" value="Genomic_DNA"/>
</dbReference>
<name>A0ACB9NWZ7_9MYRT</name>
<proteinExistence type="predicted"/>
<gene>
    <name evidence="1" type="ORF">MLD38_025508</name>
</gene>
<accession>A0ACB9NWZ7</accession>
<evidence type="ECO:0000313" key="2">
    <source>
        <dbReference type="Proteomes" id="UP001057402"/>
    </source>
</evidence>
<comment type="caution">
    <text evidence="1">The sequence shown here is derived from an EMBL/GenBank/DDBJ whole genome shotgun (WGS) entry which is preliminary data.</text>
</comment>
<reference evidence="2" key="1">
    <citation type="journal article" date="2023" name="Front. Plant Sci.">
        <title>Chromosomal-level genome assembly of Melastoma candidum provides insights into trichome evolution.</title>
        <authorList>
            <person name="Zhong Y."/>
            <person name="Wu W."/>
            <person name="Sun C."/>
            <person name="Zou P."/>
            <person name="Liu Y."/>
            <person name="Dai S."/>
            <person name="Zhou R."/>
        </authorList>
    </citation>
    <scope>NUCLEOTIDE SEQUENCE [LARGE SCALE GENOMIC DNA]</scope>
</reference>
<evidence type="ECO:0000313" key="1">
    <source>
        <dbReference type="EMBL" id="KAI4340698.1"/>
    </source>
</evidence>
<sequence>MRTQRNKPTMRRVSPYSSTIPEASTPTTTISGHDDAGRLLEEELSYAVLLSDRVHSMLHDAKSLKADCFALCKHVVDLSLMLRSLIRIFSSFSQAVPLYDRPVRIVLADVSANLACALSLARKCKRRNLIRLLCTIISSADIRKLSVLLESSVGDVKWVLSLYDRDGNTRGGFGISLPPIASNDPILAWVWSSVACLHMGKLSERVEAAKELASLAEDHNRIKKIIVEEGGLSPLLKLLKDGAAPDAQIAAAVALYNLSNDKERARAIVDRMGVPLIVQVLEDSTMRVQTQVARLVARMAGYDQVAQEEFAREDVIRPLVTLLSFETFLDVDLVMGIDPGNQRIHPIIHNFLPKSTSRLPVTSTTMHSSSDKGSSRHGSRKKGRENESTEVKLELKTGCVEALWMLARGNITNCKRITETKGLLCLAKLVEKERGELRSNCLMTLVEIAMAAESNSDLRRPAFKTNSPTAKAVVDQLLRLINEKDDPSLQVPAIRTIGCLARTFPARDTRVILPLVNQLDNRNPRIAAEAAISLGKFTCTDNFLCSEHSKVIIDSNGVPPLMKMLRANDKGMRTSGLVLLCNLARNDGDNEALRKARVLTALEGFDRAVTTRNPELMELISAATSQMKMYQAELRPQIQIQSIYLPSHE</sequence>
<organism evidence="1 2">
    <name type="scientific">Melastoma candidum</name>
    <dbReference type="NCBI Taxonomy" id="119954"/>
    <lineage>
        <taxon>Eukaryota</taxon>
        <taxon>Viridiplantae</taxon>
        <taxon>Streptophyta</taxon>
        <taxon>Embryophyta</taxon>
        <taxon>Tracheophyta</taxon>
        <taxon>Spermatophyta</taxon>
        <taxon>Magnoliopsida</taxon>
        <taxon>eudicotyledons</taxon>
        <taxon>Gunneridae</taxon>
        <taxon>Pentapetalae</taxon>
        <taxon>rosids</taxon>
        <taxon>malvids</taxon>
        <taxon>Myrtales</taxon>
        <taxon>Melastomataceae</taxon>
        <taxon>Melastomatoideae</taxon>
        <taxon>Melastomateae</taxon>
        <taxon>Melastoma</taxon>
    </lineage>
</organism>
<protein>
    <submittedName>
        <fullName evidence="1">Uncharacterized protein</fullName>
    </submittedName>
</protein>
<dbReference type="Proteomes" id="UP001057402">
    <property type="component" value="Chromosome 7"/>
</dbReference>